<name>A0ABP7PAC3_9ACTN</name>
<comment type="caution">
    <text evidence="1">The sequence shown here is derived from an EMBL/GenBank/DDBJ whole genome shotgun (WGS) entry which is preliminary data.</text>
</comment>
<accession>A0ABP7PAC3</accession>
<dbReference type="Gene3D" id="1.10.10.10">
    <property type="entry name" value="Winged helix-like DNA-binding domain superfamily/Winged helix DNA-binding domain"/>
    <property type="match status" value="1"/>
</dbReference>
<dbReference type="SUPFAM" id="SSF46894">
    <property type="entry name" value="C-terminal effector domain of the bipartite response regulators"/>
    <property type="match status" value="1"/>
</dbReference>
<dbReference type="Proteomes" id="UP001418444">
    <property type="component" value="Unassembled WGS sequence"/>
</dbReference>
<dbReference type="InterPro" id="IPR011990">
    <property type="entry name" value="TPR-like_helical_dom_sf"/>
</dbReference>
<dbReference type="EMBL" id="BAAAZW010000006">
    <property type="protein sequence ID" value="GAA3962009.1"/>
    <property type="molecule type" value="Genomic_DNA"/>
</dbReference>
<evidence type="ECO:0000313" key="2">
    <source>
        <dbReference type="Proteomes" id="UP001418444"/>
    </source>
</evidence>
<gene>
    <name evidence="1" type="ORF">GCM10022231_22670</name>
</gene>
<evidence type="ECO:0000313" key="1">
    <source>
        <dbReference type="EMBL" id="GAA3962009.1"/>
    </source>
</evidence>
<reference evidence="2" key="1">
    <citation type="journal article" date="2019" name="Int. J. Syst. Evol. Microbiol.">
        <title>The Global Catalogue of Microorganisms (GCM) 10K type strain sequencing project: providing services to taxonomists for standard genome sequencing and annotation.</title>
        <authorList>
            <consortium name="The Broad Institute Genomics Platform"/>
            <consortium name="The Broad Institute Genome Sequencing Center for Infectious Disease"/>
            <person name="Wu L."/>
            <person name="Ma J."/>
        </authorList>
    </citation>
    <scope>NUCLEOTIDE SEQUENCE [LARGE SCALE GENOMIC DNA]</scope>
    <source>
        <strain evidence="2">JCM 16923</strain>
    </source>
</reference>
<dbReference type="InterPro" id="IPR036388">
    <property type="entry name" value="WH-like_DNA-bd_sf"/>
</dbReference>
<dbReference type="PANTHER" id="PTHR35807">
    <property type="entry name" value="TRANSCRIPTIONAL REGULATOR REDD-RELATED"/>
    <property type="match status" value="1"/>
</dbReference>
<evidence type="ECO:0008006" key="3">
    <source>
        <dbReference type="Google" id="ProtNLM"/>
    </source>
</evidence>
<dbReference type="SUPFAM" id="SSF48452">
    <property type="entry name" value="TPR-like"/>
    <property type="match status" value="1"/>
</dbReference>
<dbReference type="Gene3D" id="1.25.40.10">
    <property type="entry name" value="Tetratricopeptide repeat domain"/>
    <property type="match status" value="1"/>
</dbReference>
<protein>
    <recommendedName>
        <fullName evidence="3">OmpR/PhoB-type domain-containing protein</fullName>
    </recommendedName>
</protein>
<sequence>MVPEEAIMSRATTQDPLTRAHSLLAWSRSRPMPEYAAARVGAAREILTVAEQCGVDELTAPAQVLLLGGLLELGEIRSLDRELLGRSAAHQSDRGPDPAAWFGCLRSILDGDAAAAERQADRIYARSQQAGDDGALALYTAHLGMIRWMQGRIDGAEDRFLAARRAYPEQLLWPASLAWLWLGQGRSAAAESLLRSLPPLEALPRDRFWLSTVTVLAEIAVVHGSTANAARLQQILEPYAAHVVPVGVGVAFWGTAARTLGLLEERLGMLDAARTHLESAVEISGRLGALAWQTEAQIDVAEFAIRHDLVDVRAYELLAEARATCAARGFAGLARRAMSRPRIRVLGGFEVIALTGVRAEWSSRKARELLKMLVAARGVATSREVFMDTLWPGEAPRVLGNRFSVAVNVIRRALDPDRLLPTQHHLVTEGDALRLDLDHLDIDVERFLRLAAGRDPAVRRAARELYTGDAFSDEPYADWAVTLRDHARLLHAGLADG</sequence>
<keyword evidence="2" id="KW-1185">Reference proteome</keyword>
<dbReference type="InterPro" id="IPR051677">
    <property type="entry name" value="AfsR-DnrI-RedD_regulator"/>
</dbReference>
<proteinExistence type="predicted"/>
<organism evidence="1 2">
    <name type="scientific">Gordonia caeni</name>
    <dbReference type="NCBI Taxonomy" id="1007097"/>
    <lineage>
        <taxon>Bacteria</taxon>
        <taxon>Bacillati</taxon>
        <taxon>Actinomycetota</taxon>
        <taxon>Actinomycetes</taxon>
        <taxon>Mycobacteriales</taxon>
        <taxon>Gordoniaceae</taxon>
        <taxon>Gordonia</taxon>
    </lineage>
</organism>
<dbReference type="InterPro" id="IPR016032">
    <property type="entry name" value="Sig_transdc_resp-reg_C-effctor"/>
</dbReference>